<dbReference type="GO" id="GO:0005829">
    <property type="term" value="C:cytosol"/>
    <property type="evidence" value="ECO:0007669"/>
    <property type="project" value="TreeGrafter"/>
</dbReference>
<organism evidence="3 4">
    <name type="scientific">Haemaphysalis longicornis</name>
    <name type="common">Bush tick</name>
    <dbReference type="NCBI Taxonomy" id="44386"/>
    <lineage>
        <taxon>Eukaryota</taxon>
        <taxon>Metazoa</taxon>
        <taxon>Ecdysozoa</taxon>
        <taxon>Arthropoda</taxon>
        <taxon>Chelicerata</taxon>
        <taxon>Arachnida</taxon>
        <taxon>Acari</taxon>
        <taxon>Parasitiformes</taxon>
        <taxon>Ixodida</taxon>
        <taxon>Ixodoidea</taxon>
        <taxon>Ixodidae</taxon>
        <taxon>Haemaphysalinae</taxon>
        <taxon>Haemaphysalis</taxon>
    </lineage>
</organism>
<name>A0A9J6GAD7_HAELO</name>
<dbReference type="Gene3D" id="1.25.10.10">
    <property type="entry name" value="Leucine-rich Repeat Variant"/>
    <property type="match status" value="1"/>
</dbReference>
<gene>
    <name evidence="3" type="ORF">HPB48_012015</name>
</gene>
<evidence type="ECO:0000313" key="4">
    <source>
        <dbReference type="Proteomes" id="UP000821853"/>
    </source>
</evidence>
<dbReference type="PANTHER" id="PTHR10257">
    <property type="entry name" value="SERINE/THREONINE PROTEIN PHOSPHATASE 2A PP2A REGULATORY SUBUNIT B"/>
    <property type="match status" value="1"/>
</dbReference>
<dbReference type="Pfam" id="PF01603">
    <property type="entry name" value="B56"/>
    <property type="match status" value="1"/>
</dbReference>
<proteinExistence type="inferred from homology"/>
<dbReference type="GO" id="GO:0007165">
    <property type="term" value="P:signal transduction"/>
    <property type="evidence" value="ECO:0007669"/>
    <property type="project" value="InterPro"/>
</dbReference>
<reference evidence="3 4" key="1">
    <citation type="journal article" date="2020" name="Cell">
        <title>Large-Scale Comparative Analyses of Tick Genomes Elucidate Their Genetic Diversity and Vector Capacities.</title>
        <authorList>
            <consortium name="Tick Genome and Microbiome Consortium (TIGMIC)"/>
            <person name="Jia N."/>
            <person name="Wang J."/>
            <person name="Shi W."/>
            <person name="Du L."/>
            <person name="Sun Y."/>
            <person name="Zhan W."/>
            <person name="Jiang J.F."/>
            <person name="Wang Q."/>
            <person name="Zhang B."/>
            <person name="Ji P."/>
            <person name="Bell-Sakyi L."/>
            <person name="Cui X.M."/>
            <person name="Yuan T.T."/>
            <person name="Jiang B.G."/>
            <person name="Yang W.F."/>
            <person name="Lam T.T."/>
            <person name="Chang Q.C."/>
            <person name="Ding S.J."/>
            <person name="Wang X.J."/>
            <person name="Zhu J.G."/>
            <person name="Ruan X.D."/>
            <person name="Zhao L."/>
            <person name="Wei J.T."/>
            <person name="Ye R.Z."/>
            <person name="Que T.C."/>
            <person name="Du C.H."/>
            <person name="Zhou Y.H."/>
            <person name="Cheng J.X."/>
            <person name="Dai P.F."/>
            <person name="Guo W.B."/>
            <person name="Han X.H."/>
            <person name="Huang E.J."/>
            <person name="Li L.F."/>
            <person name="Wei W."/>
            <person name="Gao Y.C."/>
            <person name="Liu J.Z."/>
            <person name="Shao H.Z."/>
            <person name="Wang X."/>
            <person name="Wang C.C."/>
            <person name="Yang T.C."/>
            <person name="Huo Q.B."/>
            <person name="Li W."/>
            <person name="Chen H.Y."/>
            <person name="Chen S.E."/>
            <person name="Zhou L.G."/>
            <person name="Ni X.B."/>
            <person name="Tian J.H."/>
            <person name="Sheng Y."/>
            <person name="Liu T."/>
            <person name="Pan Y.S."/>
            <person name="Xia L.Y."/>
            <person name="Li J."/>
            <person name="Zhao F."/>
            <person name="Cao W.C."/>
        </authorList>
    </citation>
    <scope>NUCLEOTIDE SEQUENCE [LARGE SCALE GENOMIC DNA]</scope>
    <source>
        <strain evidence="3">HaeL-2018</strain>
    </source>
</reference>
<accession>A0A9J6GAD7</accession>
<evidence type="ECO:0000256" key="1">
    <source>
        <dbReference type="ARBA" id="ARBA00009745"/>
    </source>
</evidence>
<dbReference type="GO" id="GO:0005634">
    <property type="term" value="C:nucleus"/>
    <property type="evidence" value="ECO:0007669"/>
    <property type="project" value="TreeGrafter"/>
</dbReference>
<feature type="region of interest" description="Disordered" evidence="2">
    <location>
        <begin position="1"/>
        <end position="27"/>
    </location>
</feature>
<dbReference type="GO" id="GO:0072542">
    <property type="term" value="F:protein phosphatase activator activity"/>
    <property type="evidence" value="ECO:0007669"/>
    <property type="project" value="TreeGrafter"/>
</dbReference>
<evidence type="ECO:0000313" key="3">
    <source>
        <dbReference type="EMBL" id="KAH9371697.1"/>
    </source>
</evidence>
<dbReference type="InterPro" id="IPR011989">
    <property type="entry name" value="ARM-like"/>
</dbReference>
<dbReference type="InterPro" id="IPR016024">
    <property type="entry name" value="ARM-type_fold"/>
</dbReference>
<dbReference type="VEuPathDB" id="VectorBase:HLOH_049892"/>
<comment type="caution">
    <text evidence="3">The sequence shown here is derived from an EMBL/GenBank/DDBJ whole genome shotgun (WGS) entry which is preliminary data.</text>
</comment>
<protein>
    <submittedName>
        <fullName evidence="3">Uncharacterized protein</fullName>
    </submittedName>
</protein>
<keyword evidence="4" id="KW-1185">Reference proteome</keyword>
<dbReference type="PANTHER" id="PTHR10257:SF5">
    <property type="entry name" value="WIDERBORST, ISOFORM H"/>
    <property type="match status" value="1"/>
</dbReference>
<dbReference type="OrthoDB" id="10264446at2759"/>
<dbReference type="AlphaFoldDB" id="A0A9J6GAD7"/>
<sequence length="377" mass="44019">MPGGMLWESPPPSQTPTPTNDATHRPPNIVTEASWPNVEPLSTLLGSSEFNPSHWQRVIDQKVILQLLDRFASEDAEERDILKTVLVRVYSKFLSRRAYIRKQNHNVFQRSIYEEEIFNGVAELLKVLDYNIDGFARPVKAEHKQFLIKVLNQLHKPERLENYHAQRTYYILLFFGKDATLAEQVVKGLLMFWPKICTEKLFLQKIEDILYVMEPTQFAKIKCTLFKQIANFECNPHPHVVERALYYWRNDYTLGLIEKNNQTGMPLMLNAPYRAAKEPWDQTTASLVYNALKRFMEINFKPFDRLAFVCQTEREREKKREKCETSYGSDCLCSSWNTSLDCRATLRRVVLPQLRASPFNELFLKFPNVTTATPAQE</sequence>
<dbReference type="SUPFAM" id="SSF48371">
    <property type="entry name" value="ARM repeat"/>
    <property type="match status" value="1"/>
</dbReference>
<dbReference type="GO" id="GO:0000159">
    <property type="term" value="C:protein phosphatase type 2A complex"/>
    <property type="evidence" value="ECO:0007669"/>
    <property type="project" value="InterPro"/>
</dbReference>
<comment type="similarity">
    <text evidence="1">Belongs to the phosphatase 2A regulatory subunit B56 family.</text>
</comment>
<dbReference type="InterPro" id="IPR002554">
    <property type="entry name" value="PP2A_B56"/>
</dbReference>
<dbReference type="EMBL" id="JABSTR010000005">
    <property type="protein sequence ID" value="KAH9371697.1"/>
    <property type="molecule type" value="Genomic_DNA"/>
</dbReference>
<dbReference type="Proteomes" id="UP000821853">
    <property type="component" value="Chromosome 3"/>
</dbReference>
<evidence type="ECO:0000256" key="2">
    <source>
        <dbReference type="SAM" id="MobiDB-lite"/>
    </source>
</evidence>